<keyword evidence="19" id="KW-0614">Plasmid</keyword>
<evidence type="ECO:0000256" key="1">
    <source>
        <dbReference type="ARBA" id="ARBA00004571"/>
    </source>
</evidence>
<evidence type="ECO:0000256" key="8">
    <source>
        <dbReference type="ARBA" id="ARBA00023047"/>
    </source>
</evidence>
<keyword evidence="11" id="KW-0472">Membrane</keyword>
<dbReference type="GO" id="GO:0015159">
    <property type="term" value="F:polysaccharide transmembrane transporter activity"/>
    <property type="evidence" value="ECO:0007669"/>
    <property type="project" value="InterPro"/>
</dbReference>
<keyword evidence="9" id="KW-0406">Ion transport</keyword>
<evidence type="ECO:0000256" key="6">
    <source>
        <dbReference type="ARBA" id="ARBA00022692"/>
    </source>
</evidence>
<feature type="domain" description="SLBB" evidence="18">
    <location>
        <begin position="287"/>
        <end position="362"/>
    </location>
</feature>
<keyword evidence="14" id="KW-0449">Lipoprotein</keyword>
<feature type="domain" description="Polysaccharide export protein N-terminal" evidence="16">
    <location>
        <begin position="206"/>
        <end position="279"/>
    </location>
</feature>
<evidence type="ECO:0000256" key="10">
    <source>
        <dbReference type="ARBA" id="ARBA00023114"/>
    </source>
</evidence>
<dbReference type="PANTHER" id="PTHR33619:SF3">
    <property type="entry name" value="POLYSACCHARIDE EXPORT PROTEIN GFCE-RELATED"/>
    <property type="match status" value="1"/>
</dbReference>
<comment type="subcellular location">
    <subcellularLocation>
        <location evidence="1">Cell outer membrane</location>
        <topology evidence="1">Multi-pass membrane protein</topology>
    </subcellularLocation>
</comment>
<geneLocation type="plasmid" evidence="19 20">
    <name>unnamed1</name>
</geneLocation>
<evidence type="ECO:0000256" key="9">
    <source>
        <dbReference type="ARBA" id="ARBA00023065"/>
    </source>
</evidence>
<feature type="region of interest" description="Disordered" evidence="15">
    <location>
        <begin position="570"/>
        <end position="644"/>
    </location>
</feature>
<dbReference type="InterPro" id="IPR049712">
    <property type="entry name" value="Poly_export"/>
</dbReference>
<evidence type="ECO:0000256" key="15">
    <source>
        <dbReference type="SAM" id="MobiDB-lite"/>
    </source>
</evidence>
<keyword evidence="3" id="KW-0813">Transport</keyword>
<sequence>MPPTAATVAQYGDSVLPRSPHAVRTVAGSSVVAIAPRHWRRFSSVAWPLESLLGSVMENSMRRVFKGAVSGRHLQVGLACAALLVSAVMPAAAQTIELPDGAIDLRNLQSQFGQRGNTPQNASSQLDRSRTGVGGVDNYLNMPSGQTQFDARDPMDPAFAENAEMRRPSPLERQYSQRAGKRLEQFGYDLRNERRLTSTALLNGSVPDDYVLGIGDELVVTLRGQVNSTTSVRVDREGRIVLPNMVPVAAAGRRFGEFREDLTAQAQSAFIQTNVFVSVGSVRSIGVLVTGEVRAPGRYTLTSFSSLVDALSQADGIQKSGSLRALKILRGNTTIAVDLYDVLLGSRTLNDLRLQDGDQIVVPAIGETVAVQGDVVRPGIYELKSNEAGLSAVLELAGGPQRARGNRIDVLRLDKSGRNQVIRNATGGAKVVAGDIVSVDLPRDAFALEGAAEMPGGRGLAEAKTLRDVLSDPYVLSANPYLPLAVIDTEDPVTRQRRYVPIDLQRVLDGSMNMTLRERDRVIVLSQADIRYLGSADVQAVLRGEQPPSVKLAVDRTITGEKLAMAGAASFPAEDAATSQSSQQRSQARRTREPAAGTGFDAYEAYQQDRDRQQYAPRDEIQDGRESDGTGRPRRLIGTYQDPTNPAGVRLVESDVECGGLQTLASLASEGLQQRYSVAMRTGSRQLVDTSVIDIRSCPRIFHRHPDLLPFLLEYAISIEGEVRFPGVYPVVPGVKADTVLKAVGGVTLDADSDAVEMTNVQGERTADMSLRQLNQSTLNPGDVVRIAARVAKREVGVVKVAGEVMRPGRYDIKRGERLSDLLRRVDGLTAEAFPYGAVFTRERVRQAEEAGFRRAALELEQSIPSVMASASGQEAEQARQALPFLQGLIASLKATKAVGRVVVEVDPTVLAARPELDFVLEPGDELIIPKRPSHVTVSGEVLNAGSVMFKSGKSARDYIKMAGGVTSAAEESDAFVIYPNGESEPLSLGRFSDGSVPIPPGATIVVPRDPQPFNFLTMTRTVVGLLSDLALSAASLAVISRN</sequence>
<keyword evidence="4" id="KW-1134">Transmembrane beta strand</keyword>
<keyword evidence="20" id="KW-1185">Reference proteome</keyword>
<dbReference type="KEGG" id="ncb:C0V82_21915"/>
<evidence type="ECO:0000259" key="16">
    <source>
        <dbReference type="Pfam" id="PF02563"/>
    </source>
</evidence>
<keyword evidence="12" id="KW-0564">Palmitate</keyword>
<feature type="compositionally biased region" description="Low complexity" evidence="15">
    <location>
        <begin position="576"/>
        <end position="586"/>
    </location>
</feature>
<feature type="compositionally biased region" description="Basic and acidic residues" evidence="15">
    <location>
        <begin position="607"/>
        <end position="631"/>
    </location>
</feature>
<dbReference type="InterPro" id="IPR003715">
    <property type="entry name" value="Poly_export_N"/>
</dbReference>
<keyword evidence="13" id="KW-0998">Cell outer membrane</keyword>
<dbReference type="PANTHER" id="PTHR33619">
    <property type="entry name" value="POLYSACCHARIDE EXPORT PROTEIN GFCE-RELATED"/>
    <property type="match status" value="1"/>
</dbReference>
<evidence type="ECO:0000256" key="11">
    <source>
        <dbReference type="ARBA" id="ARBA00023136"/>
    </source>
</evidence>
<evidence type="ECO:0000256" key="4">
    <source>
        <dbReference type="ARBA" id="ARBA00022452"/>
    </source>
</evidence>
<keyword evidence="8" id="KW-0625">Polysaccharide transport</keyword>
<reference evidence="19 20" key="1">
    <citation type="submission" date="2017-12" db="EMBL/GenBank/DDBJ databases">
        <title>Genomes of bacteria within cyanobacterial aggregates.</title>
        <authorList>
            <person name="Cai H."/>
        </authorList>
    </citation>
    <scope>NUCLEOTIDE SEQUENCE [LARGE SCALE GENOMIC DNA]</scope>
    <source>
        <strain evidence="19 20">TH16</strain>
        <plasmid evidence="19 20">unnamed1</plasmid>
    </source>
</reference>
<dbReference type="EMBL" id="CP025613">
    <property type="protein sequence ID" value="AUN33067.1"/>
    <property type="molecule type" value="Genomic_DNA"/>
</dbReference>
<organism evidence="19 20">
    <name type="scientific">Niveispirillum cyanobacteriorum</name>
    <dbReference type="NCBI Taxonomy" id="1612173"/>
    <lineage>
        <taxon>Bacteria</taxon>
        <taxon>Pseudomonadati</taxon>
        <taxon>Pseudomonadota</taxon>
        <taxon>Alphaproteobacteria</taxon>
        <taxon>Rhodospirillales</taxon>
        <taxon>Azospirillaceae</taxon>
        <taxon>Niveispirillum</taxon>
    </lineage>
</organism>
<feature type="region of interest" description="Disordered" evidence="15">
    <location>
        <begin position="112"/>
        <end position="135"/>
    </location>
</feature>
<dbReference type="InterPro" id="IPR019554">
    <property type="entry name" value="Soluble_ligand-bd"/>
</dbReference>
<feature type="domain" description="Soluble ligand binding" evidence="17">
    <location>
        <begin position="798"/>
        <end position="832"/>
    </location>
</feature>
<gene>
    <name evidence="19" type="ORF">C0V82_21915</name>
</gene>
<evidence type="ECO:0008006" key="21">
    <source>
        <dbReference type="Google" id="ProtNLM"/>
    </source>
</evidence>
<dbReference type="InterPro" id="IPR054765">
    <property type="entry name" value="SLBB_dom"/>
</dbReference>
<name>A0A2K9NIY8_9PROT</name>
<keyword evidence="10" id="KW-0626">Porin</keyword>
<evidence type="ECO:0000256" key="13">
    <source>
        <dbReference type="ARBA" id="ARBA00023237"/>
    </source>
</evidence>
<feature type="domain" description="Soluble ligand binding" evidence="17">
    <location>
        <begin position="369"/>
        <end position="421"/>
    </location>
</feature>
<evidence type="ECO:0000313" key="19">
    <source>
        <dbReference type="EMBL" id="AUN33067.1"/>
    </source>
</evidence>
<dbReference type="Pfam" id="PF02563">
    <property type="entry name" value="Poly_export"/>
    <property type="match status" value="1"/>
</dbReference>
<feature type="compositionally biased region" description="Polar residues" evidence="15">
    <location>
        <begin position="112"/>
        <end position="126"/>
    </location>
</feature>
<dbReference type="AlphaFoldDB" id="A0A2K9NIY8"/>
<keyword evidence="7" id="KW-0732">Signal</keyword>
<dbReference type="GO" id="GO:0006811">
    <property type="term" value="P:monoatomic ion transport"/>
    <property type="evidence" value="ECO:0007669"/>
    <property type="project" value="UniProtKB-KW"/>
</dbReference>
<evidence type="ECO:0000256" key="2">
    <source>
        <dbReference type="ARBA" id="ARBA00009450"/>
    </source>
</evidence>
<evidence type="ECO:0000259" key="17">
    <source>
        <dbReference type="Pfam" id="PF10531"/>
    </source>
</evidence>
<dbReference type="GO" id="GO:0009279">
    <property type="term" value="C:cell outer membrane"/>
    <property type="evidence" value="ECO:0007669"/>
    <property type="project" value="UniProtKB-SubCell"/>
</dbReference>
<dbReference type="GO" id="GO:0015288">
    <property type="term" value="F:porin activity"/>
    <property type="evidence" value="ECO:0007669"/>
    <property type="project" value="UniProtKB-KW"/>
</dbReference>
<dbReference type="Pfam" id="PF22461">
    <property type="entry name" value="SLBB_2"/>
    <property type="match status" value="1"/>
</dbReference>
<comment type="similarity">
    <text evidence="2">Belongs to the BexD/CtrA/VexA family.</text>
</comment>
<dbReference type="GO" id="GO:0046930">
    <property type="term" value="C:pore complex"/>
    <property type="evidence" value="ECO:0007669"/>
    <property type="project" value="UniProtKB-KW"/>
</dbReference>
<evidence type="ECO:0000313" key="20">
    <source>
        <dbReference type="Proteomes" id="UP000234752"/>
    </source>
</evidence>
<evidence type="ECO:0000259" key="18">
    <source>
        <dbReference type="Pfam" id="PF22461"/>
    </source>
</evidence>
<dbReference type="Pfam" id="PF10531">
    <property type="entry name" value="SLBB"/>
    <property type="match status" value="4"/>
</dbReference>
<evidence type="ECO:0000256" key="12">
    <source>
        <dbReference type="ARBA" id="ARBA00023139"/>
    </source>
</evidence>
<proteinExistence type="inferred from homology"/>
<dbReference type="Gene3D" id="3.10.560.10">
    <property type="entry name" value="Outer membrane lipoprotein wza domain like"/>
    <property type="match status" value="5"/>
</dbReference>
<protein>
    <recommendedName>
        <fullName evidence="21">Polysaccharide biosynthesis/export protein</fullName>
    </recommendedName>
</protein>
<evidence type="ECO:0000256" key="7">
    <source>
        <dbReference type="ARBA" id="ARBA00022729"/>
    </source>
</evidence>
<keyword evidence="5" id="KW-0762">Sugar transport</keyword>
<feature type="domain" description="Soluble ligand binding" evidence="17">
    <location>
        <begin position="719"/>
        <end position="761"/>
    </location>
</feature>
<feature type="domain" description="Soluble ligand binding" evidence="17">
    <location>
        <begin position="936"/>
        <end position="985"/>
    </location>
</feature>
<evidence type="ECO:0000256" key="14">
    <source>
        <dbReference type="ARBA" id="ARBA00023288"/>
    </source>
</evidence>
<dbReference type="Proteomes" id="UP000234752">
    <property type="component" value="Plasmid unnamed1"/>
</dbReference>
<accession>A0A2K9NIY8</accession>
<evidence type="ECO:0000256" key="3">
    <source>
        <dbReference type="ARBA" id="ARBA00022448"/>
    </source>
</evidence>
<keyword evidence="6" id="KW-0812">Transmembrane</keyword>
<evidence type="ECO:0000256" key="5">
    <source>
        <dbReference type="ARBA" id="ARBA00022597"/>
    </source>
</evidence>